<protein>
    <recommendedName>
        <fullName evidence="1">Phage ABA sandwich domain-containing protein</fullName>
    </recommendedName>
</protein>
<gene>
    <name evidence="2" type="ORF">BEP19_09920</name>
</gene>
<dbReference type="OrthoDB" id="2661128at2"/>
<reference evidence="2 3" key="1">
    <citation type="submission" date="2016-08" db="EMBL/GenBank/DDBJ databases">
        <title>Novel Firmicute Genomes.</title>
        <authorList>
            <person name="Poppleton D.I."/>
            <person name="Gribaldo S."/>
        </authorList>
    </citation>
    <scope>NUCLEOTIDE SEQUENCE [LARGE SCALE GENOMIC DNA]</scope>
    <source>
        <strain evidence="2 3">RAOx-1</strain>
    </source>
</reference>
<feature type="domain" description="Phage ABA sandwich" evidence="1">
    <location>
        <begin position="10"/>
        <end position="88"/>
    </location>
</feature>
<dbReference type="EMBL" id="MCHY01000009">
    <property type="protein sequence ID" value="RKD22568.1"/>
    <property type="molecule type" value="Genomic_DNA"/>
</dbReference>
<comment type="caution">
    <text evidence="2">The sequence shown here is derived from an EMBL/GenBank/DDBJ whole genome shotgun (WGS) entry which is preliminary data.</text>
</comment>
<evidence type="ECO:0000313" key="3">
    <source>
        <dbReference type="Proteomes" id="UP000284219"/>
    </source>
</evidence>
<organism evidence="2 3">
    <name type="scientific">Ammoniphilus oxalaticus</name>
    <dbReference type="NCBI Taxonomy" id="66863"/>
    <lineage>
        <taxon>Bacteria</taxon>
        <taxon>Bacillati</taxon>
        <taxon>Bacillota</taxon>
        <taxon>Bacilli</taxon>
        <taxon>Bacillales</taxon>
        <taxon>Paenibacillaceae</taxon>
        <taxon>Aneurinibacillus group</taxon>
        <taxon>Ammoniphilus</taxon>
    </lineage>
</organism>
<dbReference type="Pfam" id="PF18066">
    <property type="entry name" value="Phage_ABA_S"/>
    <property type="match status" value="1"/>
</dbReference>
<dbReference type="AlphaFoldDB" id="A0A419SFL2"/>
<dbReference type="InterPro" id="IPR041270">
    <property type="entry name" value="Phage_ABA_S"/>
</dbReference>
<keyword evidence="3" id="KW-1185">Reference proteome</keyword>
<dbReference type="InterPro" id="IPR028985">
    <property type="entry name" value="Bacillus_phage_prot-like"/>
</dbReference>
<proteinExistence type="predicted"/>
<sequence length="96" mass="10890">MKTGHELDVLVARKVMGLKDVWHPFFPSTEIADAWKVVEKLRENYEVDMFDMQDHWHVDVSDKDWMSGGWSGSSENESLPLAICLAALEAVGVEVE</sequence>
<dbReference type="Proteomes" id="UP000284219">
    <property type="component" value="Unassembled WGS sequence"/>
</dbReference>
<dbReference type="RefSeq" id="WP_120190040.1">
    <property type="nucleotide sequence ID" value="NZ_MCHY01000009.1"/>
</dbReference>
<evidence type="ECO:0000313" key="2">
    <source>
        <dbReference type="EMBL" id="RKD22568.1"/>
    </source>
</evidence>
<evidence type="ECO:0000259" key="1">
    <source>
        <dbReference type="Pfam" id="PF18066"/>
    </source>
</evidence>
<dbReference type="SUPFAM" id="SSF111074">
    <property type="entry name" value="Bacillus phage protein"/>
    <property type="match status" value="1"/>
</dbReference>
<dbReference type="Gene3D" id="3.30.2120.10">
    <property type="entry name" value="Bacillus phage protein-like"/>
    <property type="match status" value="1"/>
</dbReference>
<name>A0A419SFL2_9BACL</name>
<accession>A0A419SFL2</accession>